<keyword evidence="2" id="KW-1185">Reference proteome</keyword>
<proteinExistence type="predicted"/>
<evidence type="ECO:0000313" key="2">
    <source>
        <dbReference type="Proteomes" id="UP000012073"/>
    </source>
</evidence>
<dbReference type="Proteomes" id="UP000012073">
    <property type="component" value="Unassembled WGS sequence"/>
</dbReference>
<dbReference type="Gramene" id="CDF35903">
    <property type="protein sequence ID" value="CDF35903"/>
    <property type="gene ID" value="CHC_T00004030001"/>
</dbReference>
<organism evidence="1 2">
    <name type="scientific">Chondrus crispus</name>
    <name type="common">Carrageen Irish moss</name>
    <name type="synonym">Polymorpha crispa</name>
    <dbReference type="NCBI Taxonomy" id="2769"/>
    <lineage>
        <taxon>Eukaryota</taxon>
        <taxon>Rhodophyta</taxon>
        <taxon>Florideophyceae</taxon>
        <taxon>Rhodymeniophycidae</taxon>
        <taxon>Gigartinales</taxon>
        <taxon>Gigartinaceae</taxon>
        <taxon>Chondrus</taxon>
    </lineage>
</organism>
<dbReference type="RefSeq" id="XP_005715722.1">
    <property type="nucleotide sequence ID" value="XM_005715665.1"/>
</dbReference>
<sequence>MRPNLPRTVQNSWFTFFNQWRPSGPPLRQHGRACLDMYGRQRAPDWSI</sequence>
<dbReference type="AlphaFoldDB" id="R7QDR0"/>
<dbReference type="EMBL" id="HG001750">
    <property type="protein sequence ID" value="CDF35903.1"/>
    <property type="molecule type" value="Genomic_DNA"/>
</dbReference>
<evidence type="ECO:0000313" key="1">
    <source>
        <dbReference type="EMBL" id="CDF35903.1"/>
    </source>
</evidence>
<dbReference type="KEGG" id="ccp:CHC_T00004030001"/>
<gene>
    <name evidence="1" type="ORF">CHC_T00004030001</name>
</gene>
<protein>
    <submittedName>
        <fullName evidence="1">Uncharacterized protein</fullName>
    </submittedName>
</protein>
<accession>R7QDR0</accession>
<reference evidence="2" key="1">
    <citation type="journal article" date="2013" name="Proc. Natl. Acad. Sci. U.S.A.">
        <title>Genome structure and metabolic features in the red seaweed Chondrus crispus shed light on evolution of the Archaeplastida.</title>
        <authorList>
            <person name="Collen J."/>
            <person name="Porcel B."/>
            <person name="Carre W."/>
            <person name="Ball S.G."/>
            <person name="Chaparro C."/>
            <person name="Tonon T."/>
            <person name="Barbeyron T."/>
            <person name="Michel G."/>
            <person name="Noel B."/>
            <person name="Valentin K."/>
            <person name="Elias M."/>
            <person name="Artiguenave F."/>
            <person name="Arun A."/>
            <person name="Aury J.M."/>
            <person name="Barbosa-Neto J.F."/>
            <person name="Bothwell J.H."/>
            <person name="Bouget F.Y."/>
            <person name="Brillet L."/>
            <person name="Cabello-Hurtado F."/>
            <person name="Capella-Gutierrez S."/>
            <person name="Charrier B."/>
            <person name="Cladiere L."/>
            <person name="Cock J.M."/>
            <person name="Coelho S.M."/>
            <person name="Colleoni C."/>
            <person name="Czjzek M."/>
            <person name="Da Silva C."/>
            <person name="Delage L."/>
            <person name="Denoeud F."/>
            <person name="Deschamps P."/>
            <person name="Dittami S.M."/>
            <person name="Gabaldon T."/>
            <person name="Gachon C.M."/>
            <person name="Groisillier A."/>
            <person name="Herve C."/>
            <person name="Jabbari K."/>
            <person name="Katinka M."/>
            <person name="Kloareg B."/>
            <person name="Kowalczyk N."/>
            <person name="Labadie K."/>
            <person name="Leblanc C."/>
            <person name="Lopez P.J."/>
            <person name="McLachlan D.H."/>
            <person name="Meslet-Cladiere L."/>
            <person name="Moustafa A."/>
            <person name="Nehr Z."/>
            <person name="Nyvall Collen P."/>
            <person name="Panaud O."/>
            <person name="Partensky F."/>
            <person name="Poulain J."/>
            <person name="Rensing S.A."/>
            <person name="Rousvoal S."/>
            <person name="Samson G."/>
            <person name="Symeonidi A."/>
            <person name="Weissenbach J."/>
            <person name="Zambounis A."/>
            <person name="Wincker P."/>
            <person name="Boyen C."/>
        </authorList>
    </citation>
    <scope>NUCLEOTIDE SEQUENCE [LARGE SCALE GENOMIC DNA]</scope>
    <source>
        <strain evidence="2">cv. Stackhouse</strain>
    </source>
</reference>
<dbReference type="GeneID" id="17323430"/>
<name>R7QDR0_CHOCR</name>
<dbReference type="PhylomeDB" id="R7QDR0"/>